<dbReference type="AlphaFoldDB" id="A0AA40SS80"/>
<feature type="domain" description="DUF2207" evidence="4">
    <location>
        <begin position="39"/>
        <end position="228"/>
    </location>
</feature>
<reference evidence="6 7" key="1">
    <citation type="submission" date="2020-08" db="EMBL/GenBank/DDBJ databases">
        <title>Sequencing the genomes of 1000 actinobacteria strains.</title>
        <authorList>
            <person name="Klenk H.-P."/>
        </authorList>
    </citation>
    <scope>NUCLEOTIDE SEQUENCE [LARGE SCALE GENOMIC DNA]</scope>
    <source>
        <strain evidence="6 7">DSM 19600</strain>
    </source>
</reference>
<feature type="compositionally biased region" description="Gly residues" evidence="1">
    <location>
        <begin position="575"/>
        <end position="594"/>
    </location>
</feature>
<keyword evidence="2" id="KW-0472">Membrane</keyword>
<dbReference type="Pfam" id="PF09972">
    <property type="entry name" value="DUF2207"/>
    <property type="match status" value="1"/>
</dbReference>
<protein>
    <submittedName>
        <fullName evidence="6">Membrane protein YgcG</fullName>
    </submittedName>
</protein>
<sequence>MRRFLGALSAAAVGILASIALATPAAADVDDFTFDSMTVDYTLTRADDGTSRLEVVEEFVARFPDADQNRGMRRAIPDTYNGQPLKPRLVSITDGEGNARAAESDSEDGTFVMTSRADDYVHGAQTYAFTYTLENVTWVFRDTGLEFNWDVNGVDWSQPFGDVTARLHLDAELADQLTGKWACYAGPQGAKQSCDSIDTAPADGGGVTLTATQRELAPHETLTVAAGFADDTFTLFDTSFLATPAGWVQAAGGIAALGAGGLALWSRRKYLRDEPGRPTIIAEYTPPPGMDALESAVLLHKTSKAIPAEVLEQAVVGSIRIVEGPQKFWGGSKLIAELVDPSRADGDGRMLLDGLFPEGVPGAQYTFGSQDQRLSKVAQSIVKAAEQELKNRGLRRTVPATARVVPMITAAIAAAIIFIAGAIALDGGASAAWPVVLMVVGGVICAAAMLSVLSVPLTSAGSEVRDHLKGLQEFIEWAEADRIRMLQSPAGAERRPVDTRNPRQMLHMYESLLPYAVVFGQEKEWAAHLAVLYAANRAAGPVWYYGEGAFDAGSFASGISTLSSAASSSSSTSGGSSGGGSAGGGGGGGGGGGV</sequence>
<evidence type="ECO:0000256" key="1">
    <source>
        <dbReference type="SAM" id="MobiDB-lite"/>
    </source>
</evidence>
<feature type="domain" description="Predicted membrane protein YciQ-like C-terminal" evidence="5">
    <location>
        <begin position="283"/>
        <end position="529"/>
    </location>
</feature>
<comment type="caution">
    <text evidence="6">The sequence shown here is derived from an EMBL/GenBank/DDBJ whole genome shotgun (WGS) entry which is preliminary data.</text>
</comment>
<feature type="transmembrane region" description="Helical" evidence="2">
    <location>
        <begin position="431"/>
        <end position="455"/>
    </location>
</feature>
<evidence type="ECO:0000259" key="5">
    <source>
        <dbReference type="Pfam" id="PF20990"/>
    </source>
</evidence>
<dbReference type="Pfam" id="PF20990">
    <property type="entry name" value="DUF2207_C"/>
    <property type="match status" value="1"/>
</dbReference>
<name>A0AA40SS80_9MICO</name>
<evidence type="ECO:0000313" key="6">
    <source>
        <dbReference type="EMBL" id="MBB4141485.1"/>
    </source>
</evidence>
<gene>
    <name evidence="6" type="ORF">BKA10_003279</name>
</gene>
<dbReference type="RefSeq" id="WP_183500958.1">
    <property type="nucleotide sequence ID" value="NZ_BAABCO010000003.1"/>
</dbReference>
<keyword evidence="7" id="KW-1185">Reference proteome</keyword>
<keyword evidence="3" id="KW-0732">Signal</keyword>
<dbReference type="Proteomes" id="UP000549113">
    <property type="component" value="Unassembled WGS sequence"/>
</dbReference>
<proteinExistence type="predicted"/>
<dbReference type="InterPro" id="IPR048389">
    <property type="entry name" value="YciQ-like_C"/>
</dbReference>
<evidence type="ECO:0000313" key="7">
    <source>
        <dbReference type="Proteomes" id="UP000549113"/>
    </source>
</evidence>
<feature type="region of interest" description="Disordered" evidence="1">
    <location>
        <begin position="566"/>
        <end position="594"/>
    </location>
</feature>
<accession>A0AA40SS80</accession>
<keyword evidence="2" id="KW-1133">Transmembrane helix</keyword>
<evidence type="ECO:0000256" key="3">
    <source>
        <dbReference type="SAM" id="SignalP"/>
    </source>
</evidence>
<evidence type="ECO:0000256" key="2">
    <source>
        <dbReference type="SAM" id="Phobius"/>
    </source>
</evidence>
<keyword evidence="2" id="KW-0812">Transmembrane</keyword>
<dbReference type="InterPro" id="IPR018702">
    <property type="entry name" value="DUF2207"/>
</dbReference>
<feature type="chain" id="PRO_5041388967" evidence="3">
    <location>
        <begin position="23"/>
        <end position="594"/>
    </location>
</feature>
<organism evidence="6 7">
    <name type="scientific">Microbacterium invictum</name>
    <dbReference type="NCBI Taxonomy" id="515415"/>
    <lineage>
        <taxon>Bacteria</taxon>
        <taxon>Bacillati</taxon>
        <taxon>Actinomycetota</taxon>
        <taxon>Actinomycetes</taxon>
        <taxon>Micrococcales</taxon>
        <taxon>Microbacteriaceae</taxon>
        <taxon>Microbacterium</taxon>
    </lineage>
</organism>
<feature type="signal peptide" evidence="3">
    <location>
        <begin position="1"/>
        <end position="22"/>
    </location>
</feature>
<evidence type="ECO:0000259" key="4">
    <source>
        <dbReference type="Pfam" id="PF09972"/>
    </source>
</evidence>
<dbReference type="EMBL" id="JACIFH010000001">
    <property type="protein sequence ID" value="MBB4141485.1"/>
    <property type="molecule type" value="Genomic_DNA"/>
</dbReference>
<feature type="transmembrane region" description="Helical" evidence="2">
    <location>
        <begin position="404"/>
        <end position="425"/>
    </location>
</feature>
<feature type="transmembrane region" description="Helical" evidence="2">
    <location>
        <begin position="246"/>
        <end position="265"/>
    </location>
</feature>